<evidence type="ECO:0000313" key="2">
    <source>
        <dbReference type="Proteomes" id="UP000291084"/>
    </source>
</evidence>
<name>A0A0S3TB26_PHAAN</name>
<reference evidence="1 2" key="1">
    <citation type="journal article" date="2015" name="Sci. Rep.">
        <title>The power of single molecule real-time sequencing technology in the de novo assembly of a eukaryotic genome.</title>
        <authorList>
            <person name="Sakai H."/>
            <person name="Naito K."/>
            <person name="Ogiso-Tanaka E."/>
            <person name="Takahashi Y."/>
            <person name="Iseki K."/>
            <person name="Muto C."/>
            <person name="Satou K."/>
            <person name="Teruya K."/>
            <person name="Shiroma A."/>
            <person name="Shimoji M."/>
            <person name="Hirano T."/>
            <person name="Itoh T."/>
            <person name="Kaga A."/>
            <person name="Tomooka N."/>
        </authorList>
    </citation>
    <scope>NUCLEOTIDE SEQUENCE [LARGE SCALE GENOMIC DNA]</scope>
    <source>
        <strain evidence="2">cv. Shumari</strain>
    </source>
</reference>
<organism evidence="1 2">
    <name type="scientific">Vigna angularis var. angularis</name>
    <dbReference type="NCBI Taxonomy" id="157739"/>
    <lineage>
        <taxon>Eukaryota</taxon>
        <taxon>Viridiplantae</taxon>
        <taxon>Streptophyta</taxon>
        <taxon>Embryophyta</taxon>
        <taxon>Tracheophyta</taxon>
        <taxon>Spermatophyta</taxon>
        <taxon>Magnoliopsida</taxon>
        <taxon>eudicotyledons</taxon>
        <taxon>Gunneridae</taxon>
        <taxon>Pentapetalae</taxon>
        <taxon>rosids</taxon>
        <taxon>fabids</taxon>
        <taxon>Fabales</taxon>
        <taxon>Fabaceae</taxon>
        <taxon>Papilionoideae</taxon>
        <taxon>50 kb inversion clade</taxon>
        <taxon>NPAAA clade</taxon>
        <taxon>indigoferoid/millettioid clade</taxon>
        <taxon>Phaseoleae</taxon>
        <taxon>Vigna</taxon>
    </lineage>
</organism>
<dbReference type="AlphaFoldDB" id="A0A0S3TB26"/>
<dbReference type="EMBL" id="AP015044">
    <property type="protein sequence ID" value="BAU02212.1"/>
    <property type="molecule type" value="Genomic_DNA"/>
</dbReference>
<keyword evidence="2" id="KW-1185">Reference proteome</keyword>
<accession>A0A0S3TB26</accession>
<proteinExistence type="predicted"/>
<evidence type="ECO:0008006" key="3">
    <source>
        <dbReference type="Google" id="ProtNLM"/>
    </source>
</evidence>
<protein>
    <recommendedName>
        <fullName evidence="3">Retrotransposon gag domain-containing protein</fullName>
    </recommendedName>
</protein>
<gene>
    <name evidence="1" type="primary">Vigan.11G169200</name>
    <name evidence="1" type="ORF">VIGAN_11169200</name>
</gene>
<evidence type="ECO:0000313" key="1">
    <source>
        <dbReference type="EMBL" id="BAU02212.1"/>
    </source>
</evidence>
<sequence>MLTSKNMCETFRSPRITIESLKMGAFPFTLQGATQDWWYYLFAQITNWKLLKESFLKSIFLHPDYLPSIKKSKT</sequence>
<dbReference type="Proteomes" id="UP000291084">
    <property type="component" value="Chromosome 11"/>
</dbReference>